<comment type="caution">
    <text evidence="2">The sequence shown here is derived from an EMBL/GenBank/DDBJ whole genome shotgun (WGS) entry which is preliminary data.</text>
</comment>
<proteinExistence type="predicted"/>
<dbReference type="EMBL" id="CAJOBI010098153">
    <property type="protein sequence ID" value="CAF4574861.1"/>
    <property type="molecule type" value="Genomic_DNA"/>
</dbReference>
<gene>
    <name evidence="2" type="ORF">SMN809_LOCUS38018</name>
</gene>
<protein>
    <submittedName>
        <fullName evidence="2">Uncharacterized protein</fullName>
    </submittedName>
</protein>
<sequence>MMLSSIPSSTIPHSPVRTPKKNGTKGESLSPKIKKEPGGIIKAKTIKKTKK</sequence>
<name>A0A8S2YQ02_9BILA</name>
<feature type="compositionally biased region" description="Low complexity" evidence="1">
    <location>
        <begin position="1"/>
        <end position="15"/>
    </location>
</feature>
<dbReference type="Proteomes" id="UP000676336">
    <property type="component" value="Unassembled WGS sequence"/>
</dbReference>
<dbReference type="AlphaFoldDB" id="A0A8S2YQ02"/>
<evidence type="ECO:0000313" key="3">
    <source>
        <dbReference type="Proteomes" id="UP000676336"/>
    </source>
</evidence>
<feature type="region of interest" description="Disordered" evidence="1">
    <location>
        <begin position="1"/>
        <end position="51"/>
    </location>
</feature>
<organism evidence="2 3">
    <name type="scientific">Rotaria magnacalcarata</name>
    <dbReference type="NCBI Taxonomy" id="392030"/>
    <lineage>
        <taxon>Eukaryota</taxon>
        <taxon>Metazoa</taxon>
        <taxon>Spiralia</taxon>
        <taxon>Gnathifera</taxon>
        <taxon>Rotifera</taxon>
        <taxon>Eurotatoria</taxon>
        <taxon>Bdelloidea</taxon>
        <taxon>Philodinida</taxon>
        <taxon>Philodinidae</taxon>
        <taxon>Rotaria</taxon>
    </lineage>
</organism>
<reference evidence="2" key="1">
    <citation type="submission" date="2021-02" db="EMBL/GenBank/DDBJ databases">
        <authorList>
            <person name="Nowell W R."/>
        </authorList>
    </citation>
    <scope>NUCLEOTIDE SEQUENCE</scope>
</reference>
<evidence type="ECO:0000313" key="2">
    <source>
        <dbReference type="EMBL" id="CAF4574861.1"/>
    </source>
</evidence>
<accession>A0A8S2YQ02</accession>
<evidence type="ECO:0000256" key="1">
    <source>
        <dbReference type="SAM" id="MobiDB-lite"/>
    </source>
</evidence>
<feature type="non-terminal residue" evidence="2">
    <location>
        <position position="51"/>
    </location>
</feature>